<keyword evidence="2" id="KW-1185">Reference proteome</keyword>
<comment type="caution">
    <text evidence="1">The sequence shown here is derived from an EMBL/GenBank/DDBJ whole genome shotgun (WGS) entry which is preliminary data.</text>
</comment>
<name>A0A3E1NR35_9BACT</name>
<organism evidence="1 2">
    <name type="scientific">Deminuibacter soli</name>
    <dbReference type="NCBI Taxonomy" id="2291815"/>
    <lineage>
        <taxon>Bacteria</taxon>
        <taxon>Pseudomonadati</taxon>
        <taxon>Bacteroidota</taxon>
        <taxon>Chitinophagia</taxon>
        <taxon>Chitinophagales</taxon>
        <taxon>Chitinophagaceae</taxon>
        <taxon>Deminuibacter</taxon>
    </lineage>
</organism>
<sequence>MDLSQAMLYIYDEAGQKIPVGFIREMDLDTDSNIYFSIINLPIIASDWCSYAAELYFYKKGSPVSILVSGTAVITDYETQHLKFTIQQIGFQGVEEKPAKASYFNFFKYLFPVSGHQQQHHLKLG</sequence>
<proteinExistence type="predicted"/>
<dbReference type="AlphaFoldDB" id="A0A3E1NR35"/>
<dbReference type="Proteomes" id="UP000261284">
    <property type="component" value="Unassembled WGS sequence"/>
</dbReference>
<protein>
    <submittedName>
        <fullName evidence="1">Uncharacterized protein</fullName>
    </submittedName>
</protein>
<dbReference type="EMBL" id="QTJU01000001">
    <property type="protein sequence ID" value="RFM30396.1"/>
    <property type="molecule type" value="Genomic_DNA"/>
</dbReference>
<accession>A0A3E1NR35</accession>
<reference evidence="1 2" key="1">
    <citation type="submission" date="2018-08" db="EMBL/GenBank/DDBJ databases">
        <title>Chitinophagaceae sp. K23C18032701, a novel bacterium isolated from forest soil.</title>
        <authorList>
            <person name="Wang C."/>
        </authorList>
    </citation>
    <scope>NUCLEOTIDE SEQUENCE [LARGE SCALE GENOMIC DNA]</scope>
    <source>
        <strain evidence="1 2">K23C18032701</strain>
    </source>
</reference>
<evidence type="ECO:0000313" key="2">
    <source>
        <dbReference type="Proteomes" id="UP000261284"/>
    </source>
</evidence>
<evidence type="ECO:0000313" key="1">
    <source>
        <dbReference type="EMBL" id="RFM30396.1"/>
    </source>
</evidence>
<gene>
    <name evidence="1" type="ORF">DXN05_05425</name>
</gene>